<organism evidence="16 17">
    <name type="scientific">Caloranaerobacter azorensis DSM 13643</name>
    <dbReference type="NCBI Taxonomy" id="1121264"/>
    <lineage>
        <taxon>Bacteria</taxon>
        <taxon>Bacillati</taxon>
        <taxon>Bacillota</taxon>
        <taxon>Tissierellia</taxon>
        <taxon>Tissierellales</taxon>
        <taxon>Thermohalobacteraceae</taxon>
        <taxon>Caloranaerobacter</taxon>
    </lineage>
</organism>
<keyword evidence="10" id="KW-0963">Cytoplasm</keyword>
<dbReference type="PROSITE" id="PS00376">
    <property type="entry name" value="ADOMET_SYNTHASE_1"/>
    <property type="match status" value="1"/>
</dbReference>
<dbReference type="GO" id="GO:0000287">
    <property type="term" value="F:magnesium ion binding"/>
    <property type="evidence" value="ECO:0007669"/>
    <property type="project" value="UniProtKB-UniRule"/>
</dbReference>
<gene>
    <name evidence="10" type="primary">metK</name>
    <name evidence="16" type="ORF">SAMN02745135_02216</name>
</gene>
<dbReference type="GO" id="GO:0005524">
    <property type="term" value="F:ATP binding"/>
    <property type="evidence" value="ECO:0007669"/>
    <property type="project" value="UniProtKB-UniRule"/>
</dbReference>
<dbReference type="InterPro" id="IPR022628">
    <property type="entry name" value="S-AdoMet_synt_N"/>
</dbReference>
<evidence type="ECO:0000256" key="3">
    <source>
        <dbReference type="ARBA" id="ARBA00022563"/>
    </source>
</evidence>
<dbReference type="InterPro" id="IPR002133">
    <property type="entry name" value="S-AdoMet_synthetase"/>
</dbReference>
<feature type="region of interest" description="Flexible loop" evidence="10">
    <location>
        <begin position="99"/>
        <end position="109"/>
    </location>
</feature>
<dbReference type="Pfam" id="PF02773">
    <property type="entry name" value="S-AdoMet_synt_C"/>
    <property type="match status" value="1"/>
</dbReference>
<comment type="pathway">
    <text evidence="1 10">Amino-acid biosynthesis; S-adenosyl-L-methionine biosynthesis; S-adenosyl-L-methionine from L-methionine: step 1/1.</text>
</comment>
<evidence type="ECO:0000259" key="15">
    <source>
        <dbReference type="Pfam" id="PF02773"/>
    </source>
</evidence>
<feature type="binding site" description="in other chain" evidence="10">
    <location>
        <position position="279"/>
    </location>
    <ligand>
        <name>L-methionine</name>
        <dbReference type="ChEBI" id="CHEBI:57844"/>
        <note>ligand shared between two neighboring subunits</note>
    </ligand>
</feature>
<feature type="binding site" evidence="10">
    <location>
        <position position="17"/>
    </location>
    <ligand>
        <name>Mg(2+)</name>
        <dbReference type="ChEBI" id="CHEBI:18420"/>
    </ligand>
</feature>
<dbReference type="InterPro" id="IPR022636">
    <property type="entry name" value="S-AdoMet_synthetase_sfam"/>
</dbReference>
<comment type="cofactor">
    <cofactor evidence="10">
        <name>K(+)</name>
        <dbReference type="ChEBI" id="CHEBI:29103"/>
    </cofactor>
    <text evidence="10">Binds 1 potassium ion per subunit.</text>
</comment>
<evidence type="ECO:0000256" key="5">
    <source>
        <dbReference type="ARBA" id="ARBA00022723"/>
    </source>
</evidence>
<comment type="similarity">
    <text evidence="2 10 12">Belongs to the AdoMet synthase family.</text>
</comment>
<feature type="domain" description="S-adenosylmethionine synthetase central" evidence="14">
    <location>
        <begin position="124"/>
        <end position="240"/>
    </location>
</feature>
<comment type="catalytic activity">
    <reaction evidence="10">
        <text>L-methionine + ATP + H2O = S-adenosyl-L-methionine + phosphate + diphosphate</text>
        <dbReference type="Rhea" id="RHEA:21080"/>
        <dbReference type="ChEBI" id="CHEBI:15377"/>
        <dbReference type="ChEBI" id="CHEBI:30616"/>
        <dbReference type="ChEBI" id="CHEBI:33019"/>
        <dbReference type="ChEBI" id="CHEBI:43474"/>
        <dbReference type="ChEBI" id="CHEBI:57844"/>
        <dbReference type="ChEBI" id="CHEBI:59789"/>
        <dbReference type="EC" id="2.5.1.6"/>
    </reaction>
</comment>
<keyword evidence="17" id="KW-1185">Reference proteome</keyword>
<dbReference type="GO" id="GO:0004478">
    <property type="term" value="F:methionine adenosyltransferase activity"/>
    <property type="evidence" value="ECO:0007669"/>
    <property type="project" value="UniProtKB-UniRule"/>
</dbReference>
<feature type="binding site" description="in other chain" evidence="10">
    <location>
        <begin position="173"/>
        <end position="175"/>
    </location>
    <ligand>
        <name>ATP</name>
        <dbReference type="ChEBI" id="CHEBI:30616"/>
        <note>ligand shared between two neighboring subunits</note>
    </ligand>
</feature>
<comment type="subcellular location">
    <subcellularLocation>
        <location evidence="10 11">Cytoplasm</location>
    </subcellularLocation>
</comment>
<dbReference type="OrthoDB" id="9801686at2"/>
<comment type="subunit">
    <text evidence="10">Homotetramer; dimer of dimers.</text>
</comment>
<feature type="domain" description="S-adenosylmethionine synthetase N-terminal" evidence="13">
    <location>
        <begin position="4"/>
        <end position="101"/>
    </location>
</feature>
<evidence type="ECO:0000256" key="6">
    <source>
        <dbReference type="ARBA" id="ARBA00022741"/>
    </source>
</evidence>
<name>A0A1M5W056_9FIRM</name>
<evidence type="ECO:0000259" key="14">
    <source>
        <dbReference type="Pfam" id="PF02772"/>
    </source>
</evidence>
<feature type="binding site" description="in other chain" evidence="10">
    <location>
        <begin position="254"/>
        <end position="255"/>
    </location>
    <ligand>
        <name>ATP</name>
        <dbReference type="ChEBI" id="CHEBI:30616"/>
        <note>ligand shared between two neighboring subunits</note>
    </ligand>
</feature>
<feature type="binding site" evidence="10">
    <location>
        <position position="275"/>
    </location>
    <ligand>
        <name>ATP</name>
        <dbReference type="ChEBI" id="CHEBI:30616"/>
        <note>ligand shared between two neighboring subunits</note>
    </ligand>
</feature>
<dbReference type="InterPro" id="IPR022631">
    <property type="entry name" value="ADOMET_SYNTHASE_CS"/>
</dbReference>
<feature type="binding site" evidence="10">
    <location>
        <position position="43"/>
    </location>
    <ligand>
        <name>K(+)</name>
        <dbReference type="ChEBI" id="CHEBI:29103"/>
    </ligand>
</feature>
<dbReference type="CDD" id="cd18079">
    <property type="entry name" value="S-AdoMet_synt"/>
    <property type="match status" value="1"/>
</dbReference>
<sequence>MRKWLFTSESVTEGHPDKICDQISDAVLDAILECDPEARVACETSVTTGLVLVSGEITTRCYVDIPKIVRKTIEDIGYTRAKYGFDCDTCAVLTSIDEQSPDIAMGVNEALEHREKAKDELDLIGAGDQGIMFGFACNETPELMPLPISLAHKLARRLTEVRKNGTLDYLRPDGKTQVTVEYHDDKPARIDAIVISTQHSPDVDLKTIERDLIEHVITKVIPSEYLDSETKYYINPTGRFVIGGPQGDAGLTGRKIIVDTYGGYARHGGGAFSGKDPTKVDRSAAYAARYVAKNIVAAGLADKCEVQLAYAIGVAHPVSIFVDTFGTGKIEESKIEELVKKHFDLRPAAIIRDLNLRRPIYRQVAAYGHFGRTDIDLPWEKTDKASILRKEGLGE</sequence>
<dbReference type="UniPathway" id="UPA00315">
    <property type="reaction ID" value="UER00080"/>
</dbReference>
<dbReference type="GO" id="GO:0005737">
    <property type="term" value="C:cytoplasm"/>
    <property type="evidence" value="ECO:0007669"/>
    <property type="project" value="UniProtKB-SubCell"/>
</dbReference>
<dbReference type="FunFam" id="3.30.300.10:FF:000004">
    <property type="entry name" value="S-adenosylmethionine synthase"/>
    <property type="match status" value="1"/>
</dbReference>
<comment type="cofactor">
    <cofactor evidence="10">
        <name>Mg(2+)</name>
        <dbReference type="ChEBI" id="CHEBI:18420"/>
    </cofactor>
    <text evidence="10">Binds 2 divalent ions per subunit.</text>
</comment>
<evidence type="ECO:0000256" key="11">
    <source>
        <dbReference type="RuleBase" id="RU000542"/>
    </source>
</evidence>
<feature type="binding site" description="in other chain" evidence="10">
    <location>
        <position position="15"/>
    </location>
    <ligand>
        <name>ATP</name>
        <dbReference type="ChEBI" id="CHEBI:30616"/>
        <note>ligand shared between two neighboring subunits</note>
    </ligand>
</feature>
<dbReference type="SUPFAM" id="SSF55973">
    <property type="entry name" value="S-adenosylmethionine synthetase"/>
    <property type="match status" value="3"/>
</dbReference>
<keyword evidence="6 10" id="KW-0547">Nucleotide-binding</keyword>
<dbReference type="PANTHER" id="PTHR11964">
    <property type="entry name" value="S-ADENOSYLMETHIONINE SYNTHETASE"/>
    <property type="match status" value="1"/>
</dbReference>
<reference evidence="17" key="1">
    <citation type="submission" date="2016-11" db="EMBL/GenBank/DDBJ databases">
        <authorList>
            <person name="Varghese N."/>
            <person name="Submissions S."/>
        </authorList>
    </citation>
    <scope>NUCLEOTIDE SEQUENCE [LARGE SCALE GENOMIC DNA]</scope>
    <source>
        <strain evidence="17">DSM 13643</strain>
    </source>
</reference>
<dbReference type="InterPro" id="IPR022629">
    <property type="entry name" value="S-AdoMet_synt_central"/>
</dbReference>
<feature type="domain" description="S-adenosylmethionine synthetase C-terminal" evidence="15">
    <location>
        <begin position="242"/>
        <end position="381"/>
    </location>
</feature>
<evidence type="ECO:0000256" key="10">
    <source>
        <dbReference type="HAMAP-Rule" id="MF_00086"/>
    </source>
</evidence>
<evidence type="ECO:0000256" key="8">
    <source>
        <dbReference type="ARBA" id="ARBA00022842"/>
    </source>
</evidence>
<keyword evidence="7 10" id="KW-0067">ATP-binding</keyword>
<evidence type="ECO:0000256" key="1">
    <source>
        <dbReference type="ARBA" id="ARBA00005224"/>
    </source>
</evidence>
<feature type="binding site" description="in other chain" evidence="10">
    <location>
        <position position="99"/>
    </location>
    <ligand>
        <name>L-methionine</name>
        <dbReference type="ChEBI" id="CHEBI:57844"/>
        <note>ligand shared between two neighboring subunits</note>
    </ligand>
</feature>
<dbReference type="PIRSF" id="PIRSF000497">
    <property type="entry name" value="MAT"/>
    <property type="match status" value="1"/>
</dbReference>
<evidence type="ECO:0000313" key="16">
    <source>
        <dbReference type="EMBL" id="SHH80798.1"/>
    </source>
</evidence>
<proteinExistence type="inferred from homology"/>
<evidence type="ECO:0000256" key="7">
    <source>
        <dbReference type="ARBA" id="ARBA00022840"/>
    </source>
</evidence>
<dbReference type="RefSeq" id="WP_073197650.1">
    <property type="nucleotide sequence ID" value="NZ_FQXO01000081.1"/>
</dbReference>
<feature type="binding site" evidence="10">
    <location>
        <position position="271"/>
    </location>
    <ligand>
        <name>ATP</name>
        <dbReference type="ChEBI" id="CHEBI:30616"/>
        <note>ligand shared between two neighboring subunits</note>
    </ligand>
</feature>
<feature type="binding site" evidence="10">
    <location>
        <position position="248"/>
    </location>
    <ligand>
        <name>ATP</name>
        <dbReference type="ChEBI" id="CHEBI:30616"/>
        <note>ligand shared between two neighboring subunits</note>
    </ligand>
</feature>
<evidence type="ECO:0000256" key="12">
    <source>
        <dbReference type="RuleBase" id="RU004462"/>
    </source>
</evidence>
<dbReference type="GO" id="GO:0006556">
    <property type="term" value="P:S-adenosylmethionine biosynthetic process"/>
    <property type="evidence" value="ECO:0007669"/>
    <property type="project" value="UniProtKB-UniRule"/>
</dbReference>
<keyword evidence="5 10" id="KW-0479">Metal-binding</keyword>
<dbReference type="PROSITE" id="PS00377">
    <property type="entry name" value="ADOMET_SYNTHASE_2"/>
    <property type="match status" value="1"/>
</dbReference>
<evidence type="ECO:0000259" key="13">
    <source>
        <dbReference type="Pfam" id="PF00438"/>
    </source>
</evidence>
<dbReference type="NCBIfam" id="TIGR01034">
    <property type="entry name" value="metK"/>
    <property type="match status" value="1"/>
</dbReference>
<evidence type="ECO:0000256" key="4">
    <source>
        <dbReference type="ARBA" id="ARBA00022679"/>
    </source>
</evidence>
<evidence type="ECO:0000256" key="2">
    <source>
        <dbReference type="ARBA" id="ARBA00009685"/>
    </source>
</evidence>
<feature type="binding site" description="in other chain" evidence="10">
    <location>
        <position position="56"/>
    </location>
    <ligand>
        <name>L-methionine</name>
        <dbReference type="ChEBI" id="CHEBI:57844"/>
        <note>ligand shared between two neighboring subunits</note>
    </ligand>
</feature>
<dbReference type="AlphaFoldDB" id="A0A1M5W056"/>
<keyword evidence="4 10" id="KW-0808">Transferase</keyword>
<feature type="binding site" description="in other chain" evidence="10">
    <location>
        <begin position="239"/>
        <end position="240"/>
    </location>
    <ligand>
        <name>ATP</name>
        <dbReference type="ChEBI" id="CHEBI:30616"/>
        <note>ligand shared between two neighboring subunits</note>
    </ligand>
</feature>
<dbReference type="Proteomes" id="UP000183967">
    <property type="component" value="Unassembled WGS sequence"/>
</dbReference>
<feature type="binding site" evidence="10">
    <location>
        <position position="248"/>
    </location>
    <ligand>
        <name>L-methionine</name>
        <dbReference type="ChEBI" id="CHEBI:57844"/>
        <note>ligand shared between two neighboring subunits</note>
    </ligand>
</feature>
<dbReference type="Pfam" id="PF00438">
    <property type="entry name" value="S-AdoMet_synt_N"/>
    <property type="match status" value="1"/>
</dbReference>
<dbReference type="EMBL" id="FQXO01000081">
    <property type="protein sequence ID" value="SHH80798.1"/>
    <property type="molecule type" value="Genomic_DNA"/>
</dbReference>
<dbReference type="HAMAP" id="MF_00086">
    <property type="entry name" value="S_AdoMet_synth1"/>
    <property type="match status" value="1"/>
</dbReference>
<evidence type="ECO:0000256" key="9">
    <source>
        <dbReference type="ARBA" id="ARBA00022958"/>
    </source>
</evidence>
<dbReference type="Gene3D" id="3.30.300.10">
    <property type="match status" value="3"/>
</dbReference>
<dbReference type="Pfam" id="PF02772">
    <property type="entry name" value="S-AdoMet_synt_M"/>
    <property type="match status" value="1"/>
</dbReference>
<keyword evidence="3 10" id="KW-0554">One-carbon metabolism</keyword>
<keyword evidence="8 10" id="KW-0460">Magnesium</keyword>
<dbReference type="InterPro" id="IPR022630">
    <property type="entry name" value="S-AdoMet_synt_C"/>
</dbReference>
<dbReference type="GO" id="GO:0006730">
    <property type="term" value="P:one-carbon metabolic process"/>
    <property type="evidence" value="ECO:0007669"/>
    <property type="project" value="UniProtKB-KW"/>
</dbReference>
<keyword evidence="9 10" id="KW-0630">Potassium</keyword>
<protein>
    <recommendedName>
        <fullName evidence="10">S-adenosylmethionine synthase</fullName>
        <shortName evidence="10">AdoMet synthase</shortName>
        <ecNumber evidence="10">2.5.1.6</ecNumber>
    </recommendedName>
    <alternativeName>
        <fullName evidence="10">MAT</fullName>
    </alternativeName>
    <alternativeName>
        <fullName evidence="10">Methionine adenosyltransferase</fullName>
    </alternativeName>
</protein>
<comment type="function">
    <text evidence="10">Catalyzes the formation of S-adenosylmethionine (AdoMet) from methionine and ATP. The overall synthetic reaction is composed of two sequential steps, AdoMet formation and the subsequent tripolyphosphate hydrolysis which occurs prior to release of AdoMet from the enzyme.</text>
</comment>
<dbReference type="FunFam" id="3.30.300.10:FF:000003">
    <property type="entry name" value="S-adenosylmethionine synthase"/>
    <property type="match status" value="1"/>
</dbReference>
<evidence type="ECO:0000313" key="17">
    <source>
        <dbReference type="Proteomes" id="UP000183967"/>
    </source>
</evidence>
<dbReference type="EC" id="2.5.1.6" evidence="10"/>
<accession>A0A1M5W056</accession>